<dbReference type="GO" id="GO:0010181">
    <property type="term" value="F:FMN binding"/>
    <property type="evidence" value="ECO:0007669"/>
    <property type="project" value="InterPro"/>
</dbReference>
<dbReference type="AlphaFoldDB" id="A0A6M0H0T9"/>
<dbReference type="InterPro" id="IPR017900">
    <property type="entry name" value="4Fe4S_Fe_S_CS"/>
</dbReference>
<dbReference type="SUPFAM" id="SSF142984">
    <property type="entry name" value="Nqo1 middle domain-like"/>
    <property type="match status" value="1"/>
</dbReference>
<dbReference type="FunFam" id="3.40.50.11540:FF:000001">
    <property type="entry name" value="NADH dehydrogenase [ubiquinone] flavoprotein 1, mitochondrial"/>
    <property type="match status" value="1"/>
</dbReference>
<dbReference type="InterPro" id="IPR036249">
    <property type="entry name" value="Thioredoxin-like_sf"/>
</dbReference>
<dbReference type="CDD" id="cd02980">
    <property type="entry name" value="TRX_Fd_family"/>
    <property type="match status" value="1"/>
</dbReference>
<proteinExistence type="inferred from homology"/>
<accession>A0A6M0H0T9</accession>
<evidence type="ECO:0000256" key="2">
    <source>
        <dbReference type="ARBA" id="ARBA00022485"/>
    </source>
</evidence>
<keyword evidence="3" id="KW-0479">Metal-binding</keyword>
<evidence type="ECO:0000259" key="6">
    <source>
        <dbReference type="PROSITE" id="PS51379"/>
    </source>
</evidence>
<dbReference type="PANTHER" id="PTHR43578">
    <property type="entry name" value="NADH-QUINONE OXIDOREDUCTASE SUBUNIT F"/>
    <property type="match status" value="1"/>
</dbReference>
<evidence type="ECO:0000256" key="1">
    <source>
        <dbReference type="ARBA" id="ARBA00007523"/>
    </source>
</evidence>
<evidence type="ECO:0000256" key="3">
    <source>
        <dbReference type="ARBA" id="ARBA00022723"/>
    </source>
</evidence>
<dbReference type="GO" id="GO:0008137">
    <property type="term" value="F:NADH dehydrogenase (ubiquinone) activity"/>
    <property type="evidence" value="ECO:0007669"/>
    <property type="project" value="InterPro"/>
</dbReference>
<dbReference type="SUPFAM" id="SSF52833">
    <property type="entry name" value="Thioredoxin-like"/>
    <property type="match status" value="1"/>
</dbReference>
<evidence type="ECO:0000313" key="7">
    <source>
        <dbReference type="EMBL" id="NEU04117.1"/>
    </source>
</evidence>
<feature type="domain" description="4Fe-4S ferredoxin-type" evidence="6">
    <location>
        <begin position="562"/>
        <end position="592"/>
    </location>
</feature>
<dbReference type="InterPro" id="IPR019575">
    <property type="entry name" value="Nuop51_4Fe4S-bd"/>
</dbReference>
<dbReference type="Pfam" id="PF10589">
    <property type="entry name" value="NADH_4Fe-4S"/>
    <property type="match status" value="1"/>
</dbReference>
<keyword evidence="8" id="KW-1185">Reference proteome</keyword>
<dbReference type="SUPFAM" id="SSF140490">
    <property type="entry name" value="Nqo1C-terminal domain-like"/>
    <property type="match status" value="1"/>
</dbReference>
<evidence type="ECO:0000313" key="8">
    <source>
        <dbReference type="Proteomes" id="UP000481872"/>
    </source>
</evidence>
<dbReference type="Gene3D" id="3.40.30.10">
    <property type="entry name" value="Glutaredoxin"/>
    <property type="match status" value="1"/>
</dbReference>
<dbReference type="Gene3D" id="6.10.250.1450">
    <property type="match status" value="1"/>
</dbReference>
<dbReference type="Gene3D" id="3.10.20.600">
    <property type="match status" value="1"/>
</dbReference>
<dbReference type="Pfam" id="PF01512">
    <property type="entry name" value="Complex1_51K"/>
    <property type="match status" value="1"/>
</dbReference>
<reference evidence="7 8" key="1">
    <citation type="submission" date="2020-02" db="EMBL/GenBank/DDBJ databases">
        <title>Genome assembly of a novel Clostridium senegalense strain.</title>
        <authorList>
            <person name="Gupta T.B."/>
            <person name="Jauregui R."/>
            <person name="Maclean P."/>
            <person name="Nawarathana A."/>
            <person name="Brightwell G."/>
        </authorList>
    </citation>
    <scope>NUCLEOTIDE SEQUENCE [LARGE SCALE GENOMIC DNA]</scope>
    <source>
        <strain evidence="7 8">AGRFS4</strain>
    </source>
</reference>
<comment type="caution">
    <text evidence="7">The sequence shown here is derived from an EMBL/GenBank/DDBJ whole genome shotgun (WGS) entry which is preliminary data.</text>
</comment>
<dbReference type="PROSITE" id="PS00198">
    <property type="entry name" value="4FE4S_FER_1"/>
    <property type="match status" value="1"/>
</dbReference>
<organism evidence="7 8">
    <name type="scientific">Clostridium senegalense</name>
    <dbReference type="NCBI Taxonomy" id="1465809"/>
    <lineage>
        <taxon>Bacteria</taxon>
        <taxon>Bacillati</taxon>
        <taxon>Bacillota</taxon>
        <taxon>Clostridia</taxon>
        <taxon>Eubacteriales</taxon>
        <taxon>Clostridiaceae</taxon>
        <taxon>Clostridium</taxon>
    </lineage>
</organism>
<dbReference type="InterPro" id="IPR011538">
    <property type="entry name" value="Nuo51_FMN-bd"/>
</dbReference>
<dbReference type="InterPro" id="IPR017896">
    <property type="entry name" value="4Fe4S_Fe-S-bd"/>
</dbReference>
<feature type="domain" description="4Fe-4S ferredoxin-type" evidence="6">
    <location>
        <begin position="593"/>
        <end position="620"/>
    </location>
</feature>
<comment type="similarity">
    <text evidence="1">Belongs to the complex I 51 kDa subunit family.</text>
</comment>
<dbReference type="PROSITE" id="PS00645">
    <property type="entry name" value="COMPLEX1_51K_2"/>
    <property type="match status" value="1"/>
</dbReference>
<protein>
    <submittedName>
        <fullName evidence="7">NADH-quinone oxidoreductase subunit NuoF</fullName>
    </submittedName>
</protein>
<gene>
    <name evidence="7" type="ORF">G3M99_04445</name>
</gene>
<dbReference type="FunFam" id="1.20.1440.230:FF:000001">
    <property type="entry name" value="Mitochondrial NADH dehydrogenase flavoprotein 1"/>
    <property type="match status" value="1"/>
</dbReference>
<keyword evidence="2" id="KW-0004">4Fe-4S</keyword>
<dbReference type="PROSITE" id="PS51379">
    <property type="entry name" value="4FE4S_FER_2"/>
    <property type="match status" value="2"/>
</dbReference>
<dbReference type="Gene3D" id="3.40.50.11540">
    <property type="entry name" value="NADH-ubiquinone oxidoreductase 51kDa subunit"/>
    <property type="match status" value="1"/>
</dbReference>
<evidence type="ECO:0000256" key="4">
    <source>
        <dbReference type="ARBA" id="ARBA00023004"/>
    </source>
</evidence>
<dbReference type="Pfam" id="PF01257">
    <property type="entry name" value="2Fe-2S_thioredx"/>
    <property type="match status" value="1"/>
</dbReference>
<dbReference type="SUPFAM" id="SSF142019">
    <property type="entry name" value="Nqo1 FMN-binding domain-like"/>
    <property type="match status" value="1"/>
</dbReference>
<dbReference type="Gene3D" id="3.30.70.20">
    <property type="match status" value="1"/>
</dbReference>
<dbReference type="GO" id="GO:0051539">
    <property type="term" value="F:4 iron, 4 sulfur cluster binding"/>
    <property type="evidence" value="ECO:0007669"/>
    <property type="project" value="UniProtKB-KW"/>
</dbReference>
<sequence length="620" mass="68200">MKKIKNYKELIQLNNQYNNLIKFRNADKNSSDKIEILVCGGTGCKASNSDKIIENLEKEIEYNNLNDKVKVIKTGCFGFCAQGPIIKITPQNIFYIKVSEEDAKEIIKSHIIDGVIVERLLYENPSTKEKIAKMEDIPFYKKQRRIALKNCGTIDPENILEAIAANEYLALGKVLTEMTEDKVIDMVTKSGLRGRGGGGFPTGKKWEATRKSKNNIKYVICNADEGDPGAFMDRSILEGDPHSMAICGYAIGASKGYIYIRAEYPLAINRLQIAIGQAKEYGLLGKNILGTGFDFDIEIRYGAGAFVCGEATALIHSIEGSRGEPTMKPPRTSESGLWKKPTCVNNVETFANINKIIINGSKWYSSIGTLKSTGTKVFALAGKIKNVGLVEVPMGLTIRELIYDIGGGIKDNKKFKGVQTGGPSGGCIPAKYLDLPIEYDTLTEIGSMMGSGGFIVMDEDNCMVDIAKFYLEFTVEESCGKCTPCRIGNRRLLELLNKIIEGKGEEEDIDNLKNLSDVIKSASLCGLGESAPNPVLSTLNFFAEEYKEHIYDKKCRSGQCKNLIDYKITDKCIGCTKCSRVCPQSCISGKTKVKHEIDTTKCIKCGTCIDICPIKAIIKG</sequence>
<dbReference type="Pfam" id="PF13237">
    <property type="entry name" value="Fer4_10"/>
    <property type="match status" value="1"/>
</dbReference>
<dbReference type="Gene3D" id="1.20.1440.230">
    <property type="entry name" value="NADH-ubiquinone oxidoreductase 51kDa subunit, iron-sulphur binding domain"/>
    <property type="match status" value="1"/>
</dbReference>
<dbReference type="SMART" id="SM00928">
    <property type="entry name" value="NADH_4Fe-4S"/>
    <property type="match status" value="1"/>
</dbReference>
<dbReference type="InterPro" id="IPR037225">
    <property type="entry name" value="Nuo51_FMN-bd_sf"/>
</dbReference>
<dbReference type="PANTHER" id="PTHR43578:SF3">
    <property type="entry name" value="NADH-QUINONE OXIDOREDUCTASE SUBUNIT F"/>
    <property type="match status" value="1"/>
</dbReference>
<dbReference type="GO" id="GO:0046872">
    <property type="term" value="F:metal ion binding"/>
    <property type="evidence" value="ECO:0007669"/>
    <property type="project" value="UniProtKB-KW"/>
</dbReference>
<dbReference type="SUPFAM" id="SSF54862">
    <property type="entry name" value="4Fe-4S ferredoxins"/>
    <property type="match status" value="1"/>
</dbReference>
<evidence type="ECO:0000256" key="5">
    <source>
        <dbReference type="ARBA" id="ARBA00023014"/>
    </source>
</evidence>
<dbReference type="InterPro" id="IPR001949">
    <property type="entry name" value="NADH-UbQ_OxRdtase_51kDa_CS"/>
</dbReference>
<keyword evidence="4" id="KW-0408">Iron</keyword>
<dbReference type="RefSeq" id="WP_199869336.1">
    <property type="nucleotide sequence ID" value="NZ_JAAGPU010000005.1"/>
</dbReference>
<dbReference type="InterPro" id="IPR037207">
    <property type="entry name" value="Nuop51_4Fe4S-bd_sf"/>
</dbReference>
<name>A0A6M0H0T9_9CLOT</name>
<keyword evidence="5" id="KW-0411">Iron-sulfur</keyword>
<dbReference type="EMBL" id="JAAGPU010000005">
    <property type="protein sequence ID" value="NEU04117.1"/>
    <property type="molecule type" value="Genomic_DNA"/>
</dbReference>
<dbReference type="Proteomes" id="UP000481872">
    <property type="component" value="Unassembled WGS sequence"/>
</dbReference>